<evidence type="ECO:0000256" key="11">
    <source>
        <dbReference type="SAM" id="SignalP"/>
    </source>
</evidence>
<dbReference type="InterPro" id="IPR023614">
    <property type="entry name" value="Porin_dom_sf"/>
</dbReference>
<feature type="signal peptide" evidence="11">
    <location>
        <begin position="1"/>
        <end position="20"/>
    </location>
</feature>
<dbReference type="InterPro" id="IPR002299">
    <property type="entry name" value="Porin_Neis"/>
</dbReference>
<keyword evidence="4" id="KW-1134">Transmembrane beta strand</keyword>
<dbReference type="GO" id="GO:0015288">
    <property type="term" value="F:porin activity"/>
    <property type="evidence" value="ECO:0007669"/>
    <property type="project" value="UniProtKB-KW"/>
</dbReference>
<evidence type="ECO:0000259" key="12">
    <source>
        <dbReference type="Pfam" id="PF13609"/>
    </source>
</evidence>
<dbReference type="InterPro" id="IPR033900">
    <property type="entry name" value="Gram_neg_porin_domain"/>
</dbReference>
<comment type="caution">
    <text evidence="13">The sequence shown here is derived from an EMBL/GenBank/DDBJ whole genome shotgun (WGS) entry which is preliminary data.</text>
</comment>
<dbReference type="Gene3D" id="2.40.160.10">
    <property type="entry name" value="Porin"/>
    <property type="match status" value="1"/>
</dbReference>
<evidence type="ECO:0000256" key="8">
    <source>
        <dbReference type="ARBA" id="ARBA00023114"/>
    </source>
</evidence>
<sequence>MKKSILFVALTSALATSAHAESSVRLYGLVDTAYGFQQVKVTETLANGTLSSSVKSRTLGMDNGFAGGSYWGLEGEEDLGNGTRALFALESGFNSSNGSAEEAGVLFNGHAYLGLSNDNWGSLTIGHQGNVADEFMSDVDPFGTDFGQAGAGSVFGDSLGATYSRSIKYMSPDMEGFQFGTAIIYNKTKQTLNGASTREDNTGVSFGLKYGTDKAFFGLVYDTLKSTGSVRSHSWAIGGSYDFDVAKVYGAFGQQRDGMFGDLFPLAKEQENNGVVEATPWNGKGYRQNAWLAGLSAPVGDNGTVMFSYQGISAKNKVASEPVKSKAHIFSVGYSHDLSKRTAVYGFASYGKAKNRLYTSTGALDYTEKVKSTQVAIGLRHYF</sequence>
<reference evidence="13 14" key="1">
    <citation type="submission" date="2020-05" db="EMBL/GenBank/DDBJ databases">
        <authorList>
            <person name="Niu N."/>
        </authorList>
    </citation>
    <scope>NUCLEOTIDE SEQUENCE [LARGE SCALE GENOMIC DNA]</scope>
    <source>
        <strain evidence="13 14">3340-03</strain>
    </source>
</reference>
<keyword evidence="10" id="KW-0998">Cell outer membrane</keyword>
<organism evidence="13 14">
    <name type="scientific">Pelistega suis</name>
    <dbReference type="NCBI Taxonomy" id="1631957"/>
    <lineage>
        <taxon>Bacteria</taxon>
        <taxon>Pseudomonadati</taxon>
        <taxon>Pseudomonadota</taxon>
        <taxon>Betaproteobacteria</taxon>
        <taxon>Burkholderiales</taxon>
        <taxon>Alcaligenaceae</taxon>
        <taxon>Pelistega</taxon>
    </lineage>
</organism>
<keyword evidence="3" id="KW-0813">Transport</keyword>
<evidence type="ECO:0000256" key="9">
    <source>
        <dbReference type="ARBA" id="ARBA00023136"/>
    </source>
</evidence>
<protein>
    <submittedName>
        <fullName evidence="13">Porin</fullName>
    </submittedName>
</protein>
<dbReference type="GO" id="GO:0046930">
    <property type="term" value="C:pore complex"/>
    <property type="evidence" value="ECO:0007669"/>
    <property type="project" value="UniProtKB-KW"/>
</dbReference>
<keyword evidence="6 11" id="KW-0732">Signal</keyword>
<dbReference type="PANTHER" id="PTHR34501:SF9">
    <property type="entry name" value="MAJOR OUTER MEMBRANE PROTEIN P.IA"/>
    <property type="match status" value="1"/>
</dbReference>
<dbReference type="Pfam" id="PF13609">
    <property type="entry name" value="Porin_4"/>
    <property type="match status" value="1"/>
</dbReference>
<evidence type="ECO:0000256" key="6">
    <source>
        <dbReference type="ARBA" id="ARBA00022729"/>
    </source>
</evidence>
<evidence type="ECO:0000256" key="1">
    <source>
        <dbReference type="ARBA" id="ARBA00004571"/>
    </source>
</evidence>
<evidence type="ECO:0000256" key="2">
    <source>
        <dbReference type="ARBA" id="ARBA00011233"/>
    </source>
</evidence>
<evidence type="ECO:0000256" key="5">
    <source>
        <dbReference type="ARBA" id="ARBA00022692"/>
    </source>
</evidence>
<proteinExistence type="predicted"/>
<accession>A0A849P5V7</accession>
<dbReference type="EMBL" id="JABGBN010000003">
    <property type="protein sequence ID" value="NOL51724.1"/>
    <property type="molecule type" value="Genomic_DNA"/>
</dbReference>
<dbReference type="GO" id="GO:0009279">
    <property type="term" value="C:cell outer membrane"/>
    <property type="evidence" value="ECO:0007669"/>
    <property type="project" value="UniProtKB-SubCell"/>
</dbReference>
<evidence type="ECO:0000256" key="10">
    <source>
        <dbReference type="ARBA" id="ARBA00023237"/>
    </source>
</evidence>
<evidence type="ECO:0000313" key="13">
    <source>
        <dbReference type="EMBL" id="NOL51724.1"/>
    </source>
</evidence>
<dbReference type="AlphaFoldDB" id="A0A849P5V7"/>
<comment type="subcellular location">
    <subcellularLocation>
        <location evidence="1">Cell outer membrane</location>
        <topology evidence="1">Multi-pass membrane protein</topology>
    </subcellularLocation>
</comment>
<evidence type="ECO:0000256" key="3">
    <source>
        <dbReference type="ARBA" id="ARBA00022448"/>
    </source>
</evidence>
<dbReference type="Proteomes" id="UP000537862">
    <property type="component" value="Unassembled WGS sequence"/>
</dbReference>
<comment type="subunit">
    <text evidence="2">Homotrimer.</text>
</comment>
<evidence type="ECO:0000313" key="14">
    <source>
        <dbReference type="Proteomes" id="UP000537862"/>
    </source>
</evidence>
<evidence type="ECO:0000256" key="4">
    <source>
        <dbReference type="ARBA" id="ARBA00022452"/>
    </source>
</evidence>
<dbReference type="RefSeq" id="WP_171680420.1">
    <property type="nucleotide sequence ID" value="NZ_JABGBN010000003.1"/>
</dbReference>
<dbReference type="InterPro" id="IPR050298">
    <property type="entry name" value="Gram-neg_bact_OMP"/>
</dbReference>
<keyword evidence="5" id="KW-0812">Transmembrane</keyword>
<feature type="chain" id="PRO_5033010484" evidence="11">
    <location>
        <begin position="21"/>
        <end position="383"/>
    </location>
</feature>
<feature type="domain" description="Porin" evidence="12">
    <location>
        <begin position="9"/>
        <end position="355"/>
    </location>
</feature>
<keyword evidence="9" id="KW-0472">Membrane</keyword>
<keyword evidence="8" id="KW-0626">Porin</keyword>
<dbReference type="SUPFAM" id="SSF56935">
    <property type="entry name" value="Porins"/>
    <property type="match status" value="1"/>
</dbReference>
<keyword evidence="14" id="KW-1185">Reference proteome</keyword>
<dbReference type="PANTHER" id="PTHR34501">
    <property type="entry name" value="PROTEIN YDDL-RELATED"/>
    <property type="match status" value="1"/>
</dbReference>
<gene>
    <name evidence="13" type="ORF">HKX39_06005</name>
</gene>
<dbReference type="PRINTS" id="PR00184">
    <property type="entry name" value="NEISSPPORIN"/>
</dbReference>
<dbReference type="GO" id="GO:0006811">
    <property type="term" value="P:monoatomic ion transport"/>
    <property type="evidence" value="ECO:0007669"/>
    <property type="project" value="UniProtKB-KW"/>
</dbReference>
<keyword evidence="7" id="KW-0406">Ion transport</keyword>
<dbReference type="CDD" id="cd00342">
    <property type="entry name" value="gram_neg_porins"/>
    <property type="match status" value="1"/>
</dbReference>
<name>A0A849P5V7_9BURK</name>
<evidence type="ECO:0000256" key="7">
    <source>
        <dbReference type="ARBA" id="ARBA00023065"/>
    </source>
</evidence>